<evidence type="ECO:0000313" key="1">
    <source>
        <dbReference type="EMBL" id="KAF9690339.1"/>
    </source>
</evidence>
<protein>
    <submittedName>
        <fullName evidence="1">Uncharacterized protein</fullName>
    </submittedName>
</protein>
<proteinExistence type="predicted"/>
<keyword evidence="2" id="KW-1185">Reference proteome</keyword>
<accession>A0A835NCL7</accession>
<reference evidence="1 2" key="1">
    <citation type="submission" date="2020-10" db="EMBL/GenBank/DDBJ databases">
        <title>Plant Genome Project.</title>
        <authorList>
            <person name="Zhang R.-G."/>
        </authorList>
    </citation>
    <scope>NUCLEOTIDE SEQUENCE [LARGE SCALE GENOMIC DNA]</scope>
    <source>
        <strain evidence="1">FAFU-HL-1</strain>
        <tissue evidence="1">Leaf</tissue>
    </source>
</reference>
<gene>
    <name evidence="1" type="ORF">SADUNF_Sadunf01G0185200</name>
</gene>
<organism evidence="1 2">
    <name type="scientific">Salix dunnii</name>
    <dbReference type="NCBI Taxonomy" id="1413687"/>
    <lineage>
        <taxon>Eukaryota</taxon>
        <taxon>Viridiplantae</taxon>
        <taxon>Streptophyta</taxon>
        <taxon>Embryophyta</taxon>
        <taxon>Tracheophyta</taxon>
        <taxon>Spermatophyta</taxon>
        <taxon>Magnoliopsida</taxon>
        <taxon>eudicotyledons</taxon>
        <taxon>Gunneridae</taxon>
        <taxon>Pentapetalae</taxon>
        <taxon>rosids</taxon>
        <taxon>fabids</taxon>
        <taxon>Malpighiales</taxon>
        <taxon>Salicaceae</taxon>
        <taxon>Saliceae</taxon>
        <taxon>Salix</taxon>
    </lineage>
</organism>
<sequence>MEHIKATDDPLSSFECGTILALIEYDAEGIDCRGFVECLRENIYLGWHCELIDEQFIVVKELELRFWKGYFEYLMEHPSSNLIDSWEKLEHEFPNRVHNTRRMVSTRVKRNDHATPTTFQKDKRKKSSLKLKAIRKNV</sequence>
<name>A0A835NCL7_9ROSI</name>
<dbReference type="EMBL" id="JADGMS010000001">
    <property type="protein sequence ID" value="KAF9690339.1"/>
    <property type="molecule type" value="Genomic_DNA"/>
</dbReference>
<comment type="caution">
    <text evidence="1">The sequence shown here is derived from an EMBL/GenBank/DDBJ whole genome shotgun (WGS) entry which is preliminary data.</text>
</comment>
<dbReference type="Proteomes" id="UP000657918">
    <property type="component" value="Unassembled WGS sequence"/>
</dbReference>
<dbReference type="AlphaFoldDB" id="A0A835NCL7"/>
<evidence type="ECO:0000313" key="2">
    <source>
        <dbReference type="Proteomes" id="UP000657918"/>
    </source>
</evidence>
<dbReference type="OrthoDB" id="6019893at2759"/>